<reference evidence="2" key="1">
    <citation type="submission" date="2021-04" db="EMBL/GenBank/DDBJ databases">
        <authorList>
            <consortium name="Wellcome Sanger Institute Data Sharing"/>
        </authorList>
    </citation>
    <scope>NUCLEOTIDE SEQUENCE [LARGE SCALE GENOMIC DNA]</scope>
</reference>
<protein>
    <submittedName>
        <fullName evidence="2">Uncharacterized protein</fullName>
    </submittedName>
</protein>
<dbReference type="Proteomes" id="UP000265040">
    <property type="component" value="Chromosome 14"/>
</dbReference>
<dbReference type="AlphaFoldDB" id="A0A7N6AXA6"/>
<organism evidence="2 3">
    <name type="scientific">Anabas testudineus</name>
    <name type="common">Climbing perch</name>
    <name type="synonym">Anthias testudineus</name>
    <dbReference type="NCBI Taxonomy" id="64144"/>
    <lineage>
        <taxon>Eukaryota</taxon>
        <taxon>Metazoa</taxon>
        <taxon>Chordata</taxon>
        <taxon>Craniata</taxon>
        <taxon>Vertebrata</taxon>
        <taxon>Euteleostomi</taxon>
        <taxon>Actinopterygii</taxon>
        <taxon>Neopterygii</taxon>
        <taxon>Teleostei</taxon>
        <taxon>Neoteleostei</taxon>
        <taxon>Acanthomorphata</taxon>
        <taxon>Anabantaria</taxon>
        <taxon>Anabantiformes</taxon>
        <taxon>Anabantoidei</taxon>
        <taxon>Anabantidae</taxon>
        <taxon>Anabas</taxon>
    </lineage>
</organism>
<evidence type="ECO:0000313" key="3">
    <source>
        <dbReference type="Proteomes" id="UP000265040"/>
    </source>
</evidence>
<keyword evidence="3" id="KW-1185">Reference proteome</keyword>
<dbReference type="GeneTree" id="ENSGT00960000187059"/>
<accession>A0A7N6AXA6</accession>
<sequence length="57" mass="6259">MNVVSMGQTTTIASAIPAPKPHKRLRVLSSRPVSPAHTHTHTRTRTDRQTDRASRSG</sequence>
<evidence type="ECO:0000313" key="2">
    <source>
        <dbReference type="Ensembl" id="ENSATEP00000054679.1"/>
    </source>
</evidence>
<evidence type="ECO:0000256" key="1">
    <source>
        <dbReference type="SAM" id="MobiDB-lite"/>
    </source>
</evidence>
<feature type="region of interest" description="Disordered" evidence="1">
    <location>
        <begin position="1"/>
        <end position="57"/>
    </location>
</feature>
<name>A0A7N6AXA6_ANATE</name>
<dbReference type="OrthoDB" id="8814598at2759"/>
<reference evidence="2" key="2">
    <citation type="submission" date="2025-08" db="UniProtKB">
        <authorList>
            <consortium name="Ensembl"/>
        </authorList>
    </citation>
    <scope>IDENTIFICATION</scope>
</reference>
<dbReference type="Ensembl" id="ENSATET00000043656.1">
    <property type="protein sequence ID" value="ENSATEP00000054679.1"/>
    <property type="gene ID" value="ENSATEG00000025603.1"/>
</dbReference>
<reference evidence="2" key="3">
    <citation type="submission" date="2025-09" db="UniProtKB">
        <authorList>
            <consortium name="Ensembl"/>
        </authorList>
    </citation>
    <scope>IDENTIFICATION</scope>
</reference>
<feature type="compositionally biased region" description="Polar residues" evidence="1">
    <location>
        <begin position="1"/>
        <end position="13"/>
    </location>
</feature>
<dbReference type="InParanoid" id="A0A7N6AXA6"/>
<proteinExistence type="predicted"/>
<feature type="compositionally biased region" description="Basic and acidic residues" evidence="1">
    <location>
        <begin position="44"/>
        <end position="57"/>
    </location>
</feature>